<dbReference type="SUPFAM" id="SSF117892">
    <property type="entry name" value="Band 7/SPFH domain"/>
    <property type="match status" value="1"/>
</dbReference>
<dbReference type="AlphaFoldDB" id="A0A2B4RBC3"/>
<evidence type="ECO:0000256" key="2">
    <source>
        <dbReference type="SAM" id="MobiDB-lite"/>
    </source>
</evidence>
<dbReference type="Pfam" id="PF01145">
    <property type="entry name" value="Band_7"/>
    <property type="match status" value="1"/>
</dbReference>
<protein>
    <recommendedName>
        <fullName evidence="3">Band 7 domain-containing protein</fullName>
    </recommendedName>
</protein>
<evidence type="ECO:0000256" key="1">
    <source>
        <dbReference type="SAM" id="Coils"/>
    </source>
</evidence>
<dbReference type="Gene3D" id="3.30.479.30">
    <property type="entry name" value="Band 7 domain"/>
    <property type="match status" value="1"/>
</dbReference>
<feature type="region of interest" description="Disordered" evidence="2">
    <location>
        <begin position="371"/>
        <end position="405"/>
    </location>
</feature>
<proteinExistence type="predicted"/>
<comment type="caution">
    <text evidence="4">The sequence shown here is derived from an EMBL/GenBank/DDBJ whole genome shotgun (WGS) entry which is preliminary data.</text>
</comment>
<evidence type="ECO:0000259" key="3">
    <source>
        <dbReference type="Pfam" id="PF01145"/>
    </source>
</evidence>
<organism evidence="4 5">
    <name type="scientific">Stylophora pistillata</name>
    <name type="common">Smooth cauliflower coral</name>
    <dbReference type="NCBI Taxonomy" id="50429"/>
    <lineage>
        <taxon>Eukaryota</taxon>
        <taxon>Metazoa</taxon>
        <taxon>Cnidaria</taxon>
        <taxon>Anthozoa</taxon>
        <taxon>Hexacorallia</taxon>
        <taxon>Scleractinia</taxon>
        <taxon>Astrocoeniina</taxon>
        <taxon>Pocilloporidae</taxon>
        <taxon>Stylophora</taxon>
    </lineage>
</organism>
<dbReference type="EMBL" id="LSMT01000919">
    <property type="protein sequence ID" value="PFX13667.1"/>
    <property type="molecule type" value="Genomic_DNA"/>
</dbReference>
<evidence type="ECO:0000313" key="4">
    <source>
        <dbReference type="EMBL" id="PFX13667.1"/>
    </source>
</evidence>
<reference evidence="5" key="1">
    <citation type="journal article" date="2017" name="bioRxiv">
        <title>Comparative analysis of the genomes of Stylophora pistillata and Acropora digitifera provides evidence for extensive differences between species of corals.</title>
        <authorList>
            <person name="Voolstra C.R."/>
            <person name="Li Y."/>
            <person name="Liew Y.J."/>
            <person name="Baumgarten S."/>
            <person name="Zoccola D."/>
            <person name="Flot J.-F."/>
            <person name="Tambutte S."/>
            <person name="Allemand D."/>
            <person name="Aranda M."/>
        </authorList>
    </citation>
    <scope>NUCLEOTIDE SEQUENCE [LARGE SCALE GENOMIC DNA]</scope>
</reference>
<keyword evidence="5" id="KW-1185">Reference proteome</keyword>
<evidence type="ECO:0000313" key="5">
    <source>
        <dbReference type="Proteomes" id="UP000225706"/>
    </source>
</evidence>
<feature type="domain" description="Band 7" evidence="3">
    <location>
        <begin position="20"/>
        <end position="156"/>
    </location>
</feature>
<sequence length="405" mass="45969">YDEIRTGANGEGIYMGCPRTPKSISFEELECVNKDGIEIELNVQFQYRARPKELRDIILQFKDKDRYLKLLKSIAESAIHDSCSAFNTTQLQSERASFQDLVRKTIGRRFGSVGADVEDLQVQNIMRPESYEKVIRTKEATKENIKIAENERPRLVVQAETEKEEAVKQAEITIQRAESEARVLLSKADAEASSIRAAYAAETAAFLQLKNDTLSNSVAGLLSYLGVRLIAENNNTVNVALEAPAKTNAAEVKKWIPGIKKELDYYLDQLSGARKHRYPDTKMKEFEKKVEELENEYKRFVKKVYELDPSTTSVPWQPRGYVSKRKTADCSQTGVKLKKICTPLTDKEDAKSLEGQSGELKETAEVRFTDCNNTTHHSNDTVKNYGSDFEQQRDKVHILDVQPKQ</sequence>
<dbReference type="InterPro" id="IPR036013">
    <property type="entry name" value="Band_7/SPFH_dom_sf"/>
</dbReference>
<dbReference type="InterPro" id="IPR001107">
    <property type="entry name" value="Band_7"/>
</dbReference>
<keyword evidence="1" id="KW-0175">Coiled coil</keyword>
<name>A0A2B4RBC3_STYPI</name>
<accession>A0A2B4RBC3</accession>
<gene>
    <name evidence="4" type="ORF">AWC38_SpisGene22230</name>
</gene>
<dbReference type="STRING" id="50429.A0A2B4RBC3"/>
<dbReference type="Proteomes" id="UP000225706">
    <property type="component" value="Unassembled WGS sequence"/>
</dbReference>
<feature type="compositionally biased region" description="Polar residues" evidence="2">
    <location>
        <begin position="371"/>
        <end position="384"/>
    </location>
</feature>
<feature type="non-terminal residue" evidence="4">
    <location>
        <position position="1"/>
    </location>
</feature>
<dbReference type="OrthoDB" id="5983780at2759"/>
<feature type="coiled-coil region" evidence="1">
    <location>
        <begin position="131"/>
        <end position="187"/>
    </location>
</feature>